<reference evidence="2" key="1">
    <citation type="submission" date="2009-03" db="EMBL/GenBank/DDBJ databases">
        <title>Complete genome sequence of Edwardsiella ictaluri 93-146.</title>
        <authorList>
            <person name="Williams M.L."/>
            <person name="Gillaspy A.F."/>
            <person name="Dyer D.W."/>
            <person name="Thune R.L."/>
            <person name="Waldbieser G.C."/>
            <person name="Schuster S.C."/>
            <person name="Gipson J."/>
            <person name="Zaitshik J."/>
            <person name="Landry C."/>
            <person name="Lawrence M.L."/>
        </authorList>
    </citation>
    <scope>NUCLEOTIDE SEQUENCE [LARGE SCALE GENOMIC DNA]</scope>
    <source>
        <strain evidence="2">93-146</strain>
    </source>
</reference>
<accession>C5BB07</accession>
<reference evidence="1 2" key="2">
    <citation type="journal article" date="2012" name="J. Bacteriol.">
        <title>Genome Sequence of Edwardsiella ictaluri 93-146, a Strain Associated with a Natural Channel Catfish Outbreak of Enteric Septicemia of Catfish.</title>
        <authorList>
            <person name="Williams M.L."/>
            <person name="Gillaspy A.F."/>
            <person name="Dyer D.W."/>
            <person name="Thune R.L."/>
            <person name="Waldbieser G.C."/>
            <person name="Schuster S.C."/>
            <person name="Gipson J."/>
            <person name="Zaitshik J."/>
            <person name="Landry C."/>
            <person name="Banes M.M."/>
            <person name="Lawrence M.L."/>
        </authorList>
    </citation>
    <scope>NUCLEOTIDE SEQUENCE [LARGE SCALE GENOMIC DNA]</scope>
    <source>
        <strain evidence="1 2">93-146</strain>
    </source>
</reference>
<gene>
    <name evidence="1" type="ordered locus">NT01EI_3721</name>
</gene>
<evidence type="ECO:0000313" key="1">
    <source>
        <dbReference type="EMBL" id="ACR70849.1"/>
    </source>
</evidence>
<dbReference type="AlphaFoldDB" id="C5BB07"/>
<sequence>MSTAAQRRKVCRHIMTTHPGEGGDMGVSQIDLMLSLLQQMCACLSAE</sequence>
<organism evidence="1 2">
    <name type="scientific">Edwardsiella ictaluri (strain 93-146)</name>
    <dbReference type="NCBI Taxonomy" id="634503"/>
    <lineage>
        <taxon>Bacteria</taxon>
        <taxon>Pseudomonadati</taxon>
        <taxon>Pseudomonadota</taxon>
        <taxon>Gammaproteobacteria</taxon>
        <taxon>Enterobacterales</taxon>
        <taxon>Hafniaceae</taxon>
        <taxon>Edwardsiella</taxon>
    </lineage>
</organism>
<proteinExistence type="predicted"/>
<dbReference type="EMBL" id="CP001600">
    <property type="protein sequence ID" value="ACR70849.1"/>
    <property type="molecule type" value="Genomic_DNA"/>
</dbReference>
<protein>
    <submittedName>
        <fullName evidence="1">Uncharacterized protein</fullName>
    </submittedName>
</protein>
<dbReference type="KEGG" id="eic:NT01EI_3721"/>
<dbReference type="Proteomes" id="UP000001485">
    <property type="component" value="Chromosome"/>
</dbReference>
<name>C5BB07_EDWI9</name>
<evidence type="ECO:0000313" key="2">
    <source>
        <dbReference type="Proteomes" id="UP000001485"/>
    </source>
</evidence>
<dbReference type="HOGENOM" id="CLU_3167444_0_0_6"/>